<name>A0AA39QY99_9LECA</name>
<dbReference type="Proteomes" id="UP001166286">
    <property type="component" value="Unassembled WGS sequence"/>
</dbReference>
<proteinExistence type="predicted"/>
<comment type="caution">
    <text evidence="2">The sequence shown here is derived from an EMBL/GenBank/DDBJ whole genome shotgun (WGS) entry which is preliminary data.</text>
</comment>
<reference evidence="2" key="1">
    <citation type="submission" date="2023-03" db="EMBL/GenBank/DDBJ databases">
        <title>Complete genome of Cladonia borealis.</title>
        <authorList>
            <person name="Park H."/>
        </authorList>
    </citation>
    <scope>NUCLEOTIDE SEQUENCE</scope>
    <source>
        <strain evidence="2">ANT050790</strain>
    </source>
</reference>
<dbReference type="Pfam" id="PF06985">
    <property type="entry name" value="HET"/>
    <property type="match status" value="1"/>
</dbReference>
<protein>
    <recommendedName>
        <fullName evidence="1">Heterokaryon incompatibility domain-containing protein</fullName>
    </recommendedName>
</protein>
<gene>
    <name evidence="2" type="ORF">JMJ35_007430</name>
</gene>
<dbReference type="InterPro" id="IPR010730">
    <property type="entry name" value="HET"/>
</dbReference>
<sequence>MQSQQEGFKYDPLPDTRSFRLIKEIASDATGSHLSCVLETFSLDACPSYRCLSYTWGPALISDAESGETTDTARFELIVRAEGTAGVLLIHENLSDFLCELSDSSSSGSKQYMWVDAICIDQDNLKDRSSQVSMMDSIYSGADKVIVWLGKDMADFSDFAWFHSDALASEYLQGSQTDSTLKRTNVAAPIFQGAYRTEPGILEKWQSYCRFFEQRRWFNRAWVVQEVVLARPSDIEVWCGNERLRWTNMVAFALGLFLSGLGMDIRTMRNRVKGQFNGAEVVRLGALQEFCERGGPDQESSCGDVVNLKELLQETYDVTDSEGRRHAFLQHVLAILRPFDSFDPRDKVYAAMGIVGRFLPSGSRPFIYPEYERPVKEVYEHTAKFLLEHLPYLSVLALVEDPSRRETVNLPSWVPDFCSQQANMSFRGATQMRYNASAGQPPGPFWSLKDSILSLRGGCHDTVAQLGISLTRPAEESWLSESGALLEFLEVIDDVLRLCSTLDPTYINGTSRVQALWRTWIADQESLPADFLHQFRCLLLYHLGQASGSQVQRVTDLLESIVYQMTVLNGSARSEEDFLLTPQQVALYAIQNCAKPEERTVELDAMLEEVSECSQHFRFLIGRAQPFRRLYTTSKGYIGLGPMSTQVGDEVWIICDAKTPFVLRPQPENTNAPKSPTPTEEVKQFRLVGETYLHGFMNGEALQSGLLDHLRWIDLI</sequence>
<evidence type="ECO:0000313" key="3">
    <source>
        <dbReference type="Proteomes" id="UP001166286"/>
    </source>
</evidence>
<feature type="domain" description="Heterokaryon incompatibility" evidence="1">
    <location>
        <begin position="49"/>
        <end position="226"/>
    </location>
</feature>
<dbReference type="AlphaFoldDB" id="A0AA39QY99"/>
<dbReference type="PANTHER" id="PTHR24148:SF73">
    <property type="entry name" value="HET DOMAIN PROTEIN (AFU_ORTHOLOGUE AFUA_8G01020)"/>
    <property type="match status" value="1"/>
</dbReference>
<dbReference type="EMBL" id="JAFEKC020000017">
    <property type="protein sequence ID" value="KAK0510036.1"/>
    <property type="molecule type" value="Genomic_DNA"/>
</dbReference>
<accession>A0AA39QY99</accession>
<evidence type="ECO:0000259" key="1">
    <source>
        <dbReference type="Pfam" id="PF06985"/>
    </source>
</evidence>
<dbReference type="InterPro" id="IPR052895">
    <property type="entry name" value="HetReg/Transcr_Mod"/>
</dbReference>
<dbReference type="PANTHER" id="PTHR24148">
    <property type="entry name" value="ANKYRIN REPEAT DOMAIN-CONTAINING PROTEIN 39 HOMOLOG-RELATED"/>
    <property type="match status" value="1"/>
</dbReference>
<evidence type="ECO:0000313" key="2">
    <source>
        <dbReference type="EMBL" id="KAK0510036.1"/>
    </source>
</evidence>
<dbReference type="Pfam" id="PF26639">
    <property type="entry name" value="Het-6_barrel"/>
    <property type="match status" value="1"/>
</dbReference>
<organism evidence="2 3">
    <name type="scientific">Cladonia borealis</name>
    <dbReference type="NCBI Taxonomy" id="184061"/>
    <lineage>
        <taxon>Eukaryota</taxon>
        <taxon>Fungi</taxon>
        <taxon>Dikarya</taxon>
        <taxon>Ascomycota</taxon>
        <taxon>Pezizomycotina</taxon>
        <taxon>Lecanoromycetes</taxon>
        <taxon>OSLEUM clade</taxon>
        <taxon>Lecanoromycetidae</taxon>
        <taxon>Lecanorales</taxon>
        <taxon>Lecanorineae</taxon>
        <taxon>Cladoniaceae</taxon>
        <taxon>Cladonia</taxon>
    </lineage>
</organism>
<keyword evidence="3" id="KW-1185">Reference proteome</keyword>